<dbReference type="GeneID" id="75055792"/>
<dbReference type="Proteomes" id="UP000515789">
    <property type="component" value="Chromosome"/>
</dbReference>
<protein>
    <submittedName>
        <fullName evidence="2">DUF624 domain-containing protein</fullName>
    </submittedName>
</protein>
<evidence type="ECO:0000256" key="1">
    <source>
        <dbReference type="SAM" id="Phobius"/>
    </source>
</evidence>
<organism evidence="2 3">
    <name type="scientific">Blautia producta</name>
    <dbReference type="NCBI Taxonomy" id="33035"/>
    <lineage>
        <taxon>Bacteria</taxon>
        <taxon>Bacillati</taxon>
        <taxon>Bacillota</taxon>
        <taxon>Clostridia</taxon>
        <taxon>Lachnospirales</taxon>
        <taxon>Lachnospiraceae</taxon>
        <taxon>Blautia</taxon>
    </lineage>
</organism>
<accession>A0A7G5MSY8</accession>
<keyword evidence="1" id="KW-0472">Membrane</keyword>
<dbReference type="AlphaFoldDB" id="A0A7G5MSY8"/>
<dbReference type="EMBL" id="CP039126">
    <property type="protein sequence ID" value="QMW77731.1"/>
    <property type="molecule type" value="Genomic_DNA"/>
</dbReference>
<dbReference type="Pfam" id="PF04854">
    <property type="entry name" value="DUF624"/>
    <property type="match status" value="1"/>
</dbReference>
<name>A0A7G5MSY8_9FIRM</name>
<dbReference type="InterPro" id="IPR006938">
    <property type="entry name" value="DUF624"/>
</dbReference>
<feature type="transmembrane region" description="Helical" evidence="1">
    <location>
        <begin position="71"/>
        <end position="97"/>
    </location>
</feature>
<proteinExistence type="predicted"/>
<feature type="transmembrane region" description="Helical" evidence="1">
    <location>
        <begin position="169"/>
        <end position="189"/>
    </location>
</feature>
<evidence type="ECO:0000313" key="3">
    <source>
        <dbReference type="Proteomes" id="UP000515789"/>
    </source>
</evidence>
<gene>
    <name evidence="2" type="ORF">E5259_09060</name>
</gene>
<keyword evidence="1" id="KW-1133">Transmembrane helix</keyword>
<dbReference type="RefSeq" id="WP_018596543.1">
    <property type="nucleotide sequence ID" value="NZ_AP031416.1"/>
</dbReference>
<feature type="transmembrane region" description="Helical" evidence="1">
    <location>
        <begin position="103"/>
        <end position="127"/>
    </location>
</feature>
<evidence type="ECO:0000313" key="2">
    <source>
        <dbReference type="EMBL" id="QMW77731.1"/>
    </source>
</evidence>
<feature type="transmembrane region" description="Helical" evidence="1">
    <location>
        <begin position="20"/>
        <end position="46"/>
    </location>
</feature>
<reference evidence="2 3" key="1">
    <citation type="submission" date="2019-04" db="EMBL/GenBank/DDBJ databases">
        <authorList>
            <person name="Schori C."/>
            <person name="Ahrens C."/>
        </authorList>
    </citation>
    <scope>NUCLEOTIDE SEQUENCE [LARGE SCALE GENOMIC DNA]</scope>
    <source>
        <strain evidence="2 3">DSM 2950</strain>
    </source>
</reference>
<sequence>MSFMEYDSPIMAGIGKVIDIIWLSTLWFICCLPIVTIGASTTALYYTSVKAIRKNRGYVTKTFFHAFKMNFFPALGIWLLYLLGMLLFYVNFVFAAAIRDDSFRFFTTTVYGCLAFVVLSVGCYAFPVVSRCSMKCFEVLRFSVGLMVKHFPYTILMVLTVLLCVAAMWYIPLFVFCLPVAGTLLFSIFMEKVLIRYTPEAEKCGWYAEK</sequence>
<keyword evidence="1" id="KW-0812">Transmembrane</keyword>
<feature type="transmembrane region" description="Helical" evidence="1">
    <location>
        <begin position="139"/>
        <end position="163"/>
    </location>
</feature>